<dbReference type="Proteomes" id="UP000285159">
    <property type="component" value="Unassembled WGS sequence"/>
</dbReference>
<evidence type="ECO:0000313" key="7">
    <source>
        <dbReference type="Proteomes" id="UP000284366"/>
    </source>
</evidence>
<evidence type="ECO:0000313" key="5">
    <source>
        <dbReference type="Proteomes" id="UP000195386"/>
    </source>
</evidence>
<reference evidence="5 6" key="1">
    <citation type="submission" date="2017-04" db="EMBL/GenBank/DDBJ databases">
        <title>Function of individual gut microbiota members based on whole genome sequencing of pure cultures obtained from chicken caecum.</title>
        <authorList>
            <person name="Medvecky M."/>
            <person name="Cejkova D."/>
            <person name="Polansky O."/>
            <person name="Karasova D."/>
            <person name="Kubasova T."/>
            <person name="Cizek A."/>
            <person name="Rychlik I."/>
        </authorList>
    </citation>
    <scope>NUCLEOTIDE SEQUENCE [LARGE SCALE GENOMIC DNA]</scope>
    <source>
        <strain evidence="6">An189</strain>
        <strain evidence="5">An43</strain>
    </source>
</reference>
<reference evidence="2" key="2">
    <citation type="journal article" date="2018" name="BMC Genomics">
        <title>Whole genome sequencing and function prediction of 133 gut anaerobes isolated from chicken caecum in pure cultures.</title>
        <authorList>
            <person name="Medvecky M."/>
            <person name="Cejkova D."/>
            <person name="Polansky O."/>
            <person name="Karasova D."/>
            <person name="Kubasova T."/>
            <person name="Cizek A."/>
            <person name="Rychlik I."/>
        </authorList>
    </citation>
    <scope>NUCLEOTIDE SEQUENCE</scope>
    <source>
        <strain evidence="2">An189</strain>
        <strain evidence="1">An43</strain>
    </source>
</reference>
<dbReference type="EMBL" id="NFII01000017">
    <property type="protein sequence ID" value="OUN99863.1"/>
    <property type="molecule type" value="Genomic_DNA"/>
</dbReference>
<dbReference type="Proteomes" id="UP000195386">
    <property type="component" value="Unassembled WGS sequence"/>
</dbReference>
<dbReference type="EMBL" id="QRZG01000048">
    <property type="protein sequence ID" value="RGV48310.1"/>
    <property type="molecule type" value="Genomic_DNA"/>
</dbReference>
<name>A0A1Y4JG38_9BACE</name>
<gene>
    <name evidence="2" type="ORF">B5F24_16780</name>
    <name evidence="1" type="ORF">B5F97_14800</name>
    <name evidence="4" type="ORF">DWW09_17540</name>
    <name evidence="3" type="ORF">DWX38_07635</name>
</gene>
<dbReference type="EMBL" id="QRWP01000005">
    <property type="protein sequence ID" value="RGT33652.1"/>
    <property type="molecule type" value="Genomic_DNA"/>
</dbReference>
<dbReference type="Proteomes" id="UP000196587">
    <property type="component" value="Unassembled WGS sequence"/>
</dbReference>
<comment type="caution">
    <text evidence="2">The sequence shown here is derived from an EMBL/GenBank/DDBJ whole genome shotgun (WGS) entry which is preliminary data.</text>
</comment>
<evidence type="ECO:0000313" key="6">
    <source>
        <dbReference type="Proteomes" id="UP000196587"/>
    </source>
</evidence>
<evidence type="ECO:0000313" key="4">
    <source>
        <dbReference type="EMBL" id="RGV48310.1"/>
    </source>
</evidence>
<evidence type="ECO:0000313" key="8">
    <source>
        <dbReference type="Proteomes" id="UP000285159"/>
    </source>
</evidence>
<dbReference type="Proteomes" id="UP000284366">
    <property type="component" value="Unassembled WGS sequence"/>
</dbReference>
<organism evidence="2 6">
    <name type="scientific">Bacteroides clarus</name>
    <dbReference type="NCBI Taxonomy" id="626929"/>
    <lineage>
        <taxon>Bacteria</taxon>
        <taxon>Pseudomonadati</taxon>
        <taxon>Bacteroidota</taxon>
        <taxon>Bacteroidia</taxon>
        <taxon>Bacteroidales</taxon>
        <taxon>Bacteroidaceae</taxon>
        <taxon>Bacteroides</taxon>
    </lineage>
</organism>
<accession>A0A1Y4JG38</accession>
<proteinExistence type="predicted"/>
<dbReference type="GeneID" id="61677281"/>
<dbReference type="EMBL" id="NFKE01000021">
    <property type="protein sequence ID" value="OUP31487.1"/>
    <property type="molecule type" value="Genomic_DNA"/>
</dbReference>
<evidence type="ECO:0000313" key="3">
    <source>
        <dbReference type="EMBL" id="RGT33652.1"/>
    </source>
</evidence>
<evidence type="ECO:0000313" key="2">
    <source>
        <dbReference type="EMBL" id="OUP31487.1"/>
    </source>
</evidence>
<evidence type="ECO:0000313" key="1">
    <source>
        <dbReference type="EMBL" id="OUN99863.1"/>
    </source>
</evidence>
<dbReference type="RefSeq" id="WP_009120811.1">
    <property type="nucleotide sequence ID" value="NZ_CABIZW010000001.1"/>
</dbReference>
<reference evidence="7 8" key="3">
    <citation type="submission" date="2018-08" db="EMBL/GenBank/DDBJ databases">
        <title>A genome reference for cultivated species of the human gut microbiota.</title>
        <authorList>
            <person name="Zou Y."/>
            <person name="Xue W."/>
            <person name="Luo G."/>
        </authorList>
    </citation>
    <scope>NUCLEOTIDE SEQUENCE [LARGE SCALE GENOMIC DNA]</scope>
    <source>
        <strain evidence="4 7">AF14-27</strain>
        <strain evidence="3 8">AF19-1AC</strain>
    </source>
</reference>
<protein>
    <submittedName>
        <fullName evidence="3">DUF4248 domain-containing protein</fullName>
    </submittedName>
</protein>
<sequence length="78" mass="9510">MENHCIEEPFIIRSYRKSELAHLYNPDMPLVPAMRKMRYWIQRNPELYEAMYRSGEARGDHRYTRRQVRLIVETLGEP</sequence>
<dbReference type="AlphaFoldDB" id="A0A1Y4JG38"/>
<dbReference type="InterPro" id="IPR025342">
    <property type="entry name" value="DUF4248"/>
</dbReference>
<dbReference type="Pfam" id="PF14053">
    <property type="entry name" value="DUF4248"/>
    <property type="match status" value="1"/>
</dbReference>